<comment type="caution">
    <text evidence="1">The sequence shown here is derived from an EMBL/GenBank/DDBJ whole genome shotgun (WGS) entry which is preliminary data.</text>
</comment>
<protein>
    <recommendedName>
        <fullName evidence="3">Carboxymuconolactone decarboxylase-like domain-containing protein</fullName>
    </recommendedName>
</protein>
<dbReference type="GeneID" id="28731865"/>
<organism evidence="1 2">
    <name type="scientific">Cyphellophora attinorum</name>
    <dbReference type="NCBI Taxonomy" id="1664694"/>
    <lineage>
        <taxon>Eukaryota</taxon>
        <taxon>Fungi</taxon>
        <taxon>Dikarya</taxon>
        <taxon>Ascomycota</taxon>
        <taxon>Pezizomycotina</taxon>
        <taxon>Eurotiomycetes</taxon>
        <taxon>Chaetothyriomycetidae</taxon>
        <taxon>Chaetothyriales</taxon>
        <taxon>Cyphellophoraceae</taxon>
        <taxon>Cyphellophora</taxon>
    </lineage>
</organism>
<dbReference type="Proteomes" id="UP000038010">
    <property type="component" value="Unassembled WGS sequence"/>
</dbReference>
<dbReference type="STRING" id="1664694.A0A0N1NWU2"/>
<dbReference type="EMBL" id="LFJN01000036">
    <property type="protein sequence ID" value="KPI35867.1"/>
    <property type="molecule type" value="Genomic_DNA"/>
</dbReference>
<dbReference type="InterPro" id="IPR029032">
    <property type="entry name" value="AhpD-like"/>
</dbReference>
<gene>
    <name evidence="1" type="ORF">AB675_11162</name>
</gene>
<dbReference type="PANTHER" id="PTHR28180:SF2">
    <property type="entry name" value="PEROXISOMAL PROTEIN 2"/>
    <property type="match status" value="1"/>
</dbReference>
<reference evidence="1 2" key="1">
    <citation type="submission" date="2015-06" db="EMBL/GenBank/DDBJ databases">
        <title>Draft genome of the ant-associated black yeast Phialophora attae CBS 131958.</title>
        <authorList>
            <person name="Moreno L.F."/>
            <person name="Stielow B.J."/>
            <person name="de Hoog S."/>
            <person name="Vicente V.A."/>
            <person name="Weiss V.A."/>
            <person name="de Vries M."/>
            <person name="Cruz L.M."/>
            <person name="Souza E.M."/>
        </authorList>
    </citation>
    <scope>NUCLEOTIDE SEQUENCE [LARGE SCALE GENOMIC DNA]</scope>
    <source>
        <strain evidence="1 2">CBS 131958</strain>
    </source>
</reference>
<proteinExistence type="predicted"/>
<dbReference type="InterPro" id="IPR052999">
    <property type="entry name" value="PTS1_Protein"/>
</dbReference>
<accession>A0A0N1NWU2</accession>
<dbReference type="AlphaFoldDB" id="A0A0N1NWU2"/>
<keyword evidence="2" id="KW-1185">Reference proteome</keyword>
<evidence type="ECO:0008006" key="3">
    <source>
        <dbReference type="Google" id="ProtNLM"/>
    </source>
</evidence>
<name>A0A0N1NWU2_9EURO</name>
<dbReference type="VEuPathDB" id="FungiDB:AB675_11162"/>
<dbReference type="Gene3D" id="1.20.1290.10">
    <property type="entry name" value="AhpD-like"/>
    <property type="match status" value="1"/>
</dbReference>
<sequence length="255" mass="28315">MTSASTFFGVPTPILPTSLLDSALMIADPARRTLWYMCVIISLSSLNYPDVIPQVMSHFTEHHLSSNSPIYTDDDARSTAVRQIREGLIKSTGIVGAARTGVAMRTLGNCIPEEYREKGDEAMHSPRKEESVEEARRRGKEFWLNIYARNPAFDQNATVRASADYAFIIRGRSPLRACVFLSWPSEPLETGYAIVAALYGMDAQTQLQHHMKGMLFNGATHEDLLELQQLCLGIAKELGVVFRFPNAPIPNVDGL</sequence>
<dbReference type="PANTHER" id="PTHR28180">
    <property type="entry name" value="CONSERVED MITOCHONDRIAL PROTEIN-RELATED"/>
    <property type="match status" value="1"/>
</dbReference>
<dbReference type="RefSeq" id="XP_017995830.1">
    <property type="nucleotide sequence ID" value="XM_018139985.1"/>
</dbReference>
<evidence type="ECO:0000313" key="1">
    <source>
        <dbReference type="EMBL" id="KPI35867.1"/>
    </source>
</evidence>
<dbReference type="OrthoDB" id="5537330at2759"/>
<evidence type="ECO:0000313" key="2">
    <source>
        <dbReference type="Proteomes" id="UP000038010"/>
    </source>
</evidence>